<dbReference type="Proteomes" id="UP000181728">
    <property type="component" value="Unassembled WGS sequence"/>
</dbReference>
<organism evidence="10 12">
    <name type="scientific">Oenococcus oeni</name>
    <name type="common">Leuconostoc oenos</name>
    <dbReference type="NCBI Taxonomy" id="1247"/>
    <lineage>
        <taxon>Bacteria</taxon>
        <taxon>Bacillati</taxon>
        <taxon>Bacillota</taxon>
        <taxon>Bacilli</taxon>
        <taxon>Lactobacillales</taxon>
        <taxon>Lactobacillaceae</taxon>
        <taxon>Oenococcus</taxon>
    </lineage>
</organism>
<dbReference type="GO" id="GO:0030170">
    <property type="term" value="F:pyridoxal phosphate binding"/>
    <property type="evidence" value="ECO:0007669"/>
    <property type="project" value="InterPro"/>
</dbReference>
<dbReference type="EC" id="2.6.1.-" evidence="6"/>
<dbReference type="RefSeq" id="WP_002820601.1">
    <property type="nucleotide sequence ID" value="NZ_CP027431.1"/>
</dbReference>
<keyword evidence="5" id="KW-0663">Pyridoxal phosphate</keyword>
<dbReference type="Pfam" id="PF00155">
    <property type="entry name" value="Aminotran_1_2"/>
    <property type="match status" value="1"/>
</dbReference>
<feature type="domain" description="Aminotransferase class I/classII large" evidence="7">
    <location>
        <begin position="37"/>
        <end position="385"/>
    </location>
</feature>
<dbReference type="Proteomes" id="UP001281024">
    <property type="component" value="Unassembled WGS sequence"/>
</dbReference>
<keyword evidence="4 6" id="KW-0808">Transferase</keyword>
<comment type="similarity">
    <text evidence="2 6">Belongs to the class-I pyridoxal-phosphate-dependent aminotransferase family.</text>
</comment>
<dbReference type="Proteomes" id="UP000294726">
    <property type="component" value="Chromosome"/>
</dbReference>
<dbReference type="Gene3D" id="3.40.640.10">
    <property type="entry name" value="Type I PLP-dependent aspartate aminotransferase-like (Major domain)"/>
    <property type="match status" value="1"/>
</dbReference>
<dbReference type="EMBL" id="LR031358">
    <property type="protein sequence ID" value="VDB97829.1"/>
    <property type="molecule type" value="Genomic_DNA"/>
</dbReference>
<dbReference type="EMBL" id="MLOK01000031">
    <property type="protein sequence ID" value="OIM21562.1"/>
    <property type="molecule type" value="Genomic_DNA"/>
</dbReference>
<comment type="cofactor">
    <cofactor evidence="1 6">
        <name>pyridoxal 5'-phosphate</name>
        <dbReference type="ChEBI" id="CHEBI:597326"/>
    </cofactor>
</comment>
<dbReference type="Gene3D" id="3.90.1150.10">
    <property type="entry name" value="Aspartate Aminotransferase, domain 1"/>
    <property type="match status" value="1"/>
</dbReference>
<reference evidence="10 12" key="2">
    <citation type="submission" date="2018-08" db="EMBL/GenBank/DDBJ databases">
        <authorList>
            <person name="Lorentzen P. G. S. M."/>
        </authorList>
    </citation>
    <scope>NUCLEOTIDE SEQUENCE [LARGE SCALE GENOMIC DNA]</scope>
    <source>
        <strain evidence="10 12">CRBO_1381</strain>
    </source>
</reference>
<dbReference type="GO" id="GO:0006520">
    <property type="term" value="P:amino acid metabolic process"/>
    <property type="evidence" value="ECO:0007669"/>
    <property type="project" value="InterPro"/>
</dbReference>
<evidence type="ECO:0000256" key="2">
    <source>
        <dbReference type="ARBA" id="ARBA00007441"/>
    </source>
</evidence>
<sequence length="390" mass="43134">MPELKEGVINSVRSDVRNITTNKIRAVDMEFRKIDGLLRLTLGEPDFNAPELVKKAMIKSIEDNESHYSTARGSIEFLKAAADFLKRNYDLNYDPRTEILSTVGSTEAIFSSLSTILEEGDELLAPSPAYPLYEQLAHVNHTKMVYIPTNDTNFVLTPSKLQNAIEQHPRAKAIVLTYPNNPTGVDYSVEQLKELATVIAKTNLLVVSDEIYSTLNYVGKHVSIASLLPEQTIVLNGVSKSHAMTGDRIGFVAAPRDLISQIVKIHQFAITAVSNPAMAGAVAALNQGDALTEKMRQEYMKRRNYLIPEFKKIGFDVAAPDGAFYLFLKIPADQNQDDFAFARELAHKALVGLIPGSCFGPGGEGYLRLSYAASEETLHEALRRLQNYLA</sequence>
<dbReference type="InterPro" id="IPR050596">
    <property type="entry name" value="AspAT/PAT-like"/>
</dbReference>
<dbReference type="InterPro" id="IPR015424">
    <property type="entry name" value="PyrdxlP-dep_Trfase"/>
</dbReference>
<evidence type="ECO:0000256" key="1">
    <source>
        <dbReference type="ARBA" id="ARBA00001933"/>
    </source>
</evidence>
<evidence type="ECO:0000256" key="5">
    <source>
        <dbReference type="ARBA" id="ARBA00022898"/>
    </source>
</evidence>
<dbReference type="EMBL" id="WERV01000007">
    <property type="protein sequence ID" value="MDV7715812.1"/>
    <property type="molecule type" value="Genomic_DNA"/>
</dbReference>
<evidence type="ECO:0000259" key="7">
    <source>
        <dbReference type="Pfam" id="PF00155"/>
    </source>
</evidence>
<evidence type="ECO:0000313" key="12">
    <source>
        <dbReference type="Proteomes" id="UP000294726"/>
    </source>
</evidence>
<dbReference type="InterPro" id="IPR015422">
    <property type="entry name" value="PyrdxlP-dep_Trfase_small"/>
</dbReference>
<evidence type="ECO:0000256" key="6">
    <source>
        <dbReference type="RuleBase" id="RU000481"/>
    </source>
</evidence>
<dbReference type="OMA" id="IEPFHVM"/>
<dbReference type="AlphaFoldDB" id="A0A483BL62"/>
<evidence type="ECO:0000313" key="11">
    <source>
        <dbReference type="Proteomes" id="UP000181728"/>
    </source>
</evidence>
<dbReference type="CDD" id="cd00609">
    <property type="entry name" value="AAT_like"/>
    <property type="match status" value="1"/>
</dbReference>
<name>A0A483BL62_OENOE</name>
<evidence type="ECO:0000313" key="9">
    <source>
        <dbReference type="EMBL" id="OIM21562.1"/>
    </source>
</evidence>
<keyword evidence="3 6" id="KW-0032">Aminotransferase</keyword>
<dbReference type="InterPro" id="IPR015421">
    <property type="entry name" value="PyrdxlP-dep_Trfase_major"/>
</dbReference>
<dbReference type="PANTHER" id="PTHR46383">
    <property type="entry name" value="ASPARTATE AMINOTRANSFERASE"/>
    <property type="match status" value="1"/>
</dbReference>
<reference evidence="9 11" key="1">
    <citation type="journal article" date="2016" name="BMC Genomics">
        <title>Consensus pan-genome assembly of the specialised wine bacterium Oenococcus oeni.</title>
        <authorList>
            <person name="Sternes P.R."/>
            <person name="Borneman A.R."/>
        </authorList>
    </citation>
    <scope>NUCLEOTIDE SEQUENCE [LARGE SCALE GENOMIC DNA]</scope>
    <source>
        <strain evidence="9 11">AWRIB661</strain>
    </source>
</reference>
<dbReference type="GO" id="GO:0008483">
    <property type="term" value="F:transaminase activity"/>
    <property type="evidence" value="ECO:0007669"/>
    <property type="project" value="UniProtKB-KW"/>
</dbReference>
<proteinExistence type="inferred from homology"/>
<evidence type="ECO:0000256" key="4">
    <source>
        <dbReference type="ARBA" id="ARBA00022679"/>
    </source>
</evidence>
<accession>A0A483BL62</accession>
<evidence type="ECO:0000313" key="8">
    <source>
        <dbReference type="EMBL" id="MDV7715812.1"/>
    </source>
</evidence>
<dbReference type="PANTHER" id="PTHR46383:SF4">
    <property type="entry name" value="AMINOTRANSFERASE"/>
    <property type="match status" value="1"/>
</dbReference>
<dbReference type="SUPFAM" id="SSF53383">
    <property type="entry name" value="PLP-dependent transferases"/>
    <property type="match status" value="1"/>
</dbReference>
<evidence type="ECO:0000256" key="3">
    <source>
        <dbReference type="ARBA" id="ARBA00022576"/>
    </source>
</evidence>
<dbReference type="InterPro" id="IPR004838">
    <property type="entry name" value="NHTrfase_class1_PyrdxlP-BS"/>
</dbReference>
<dbReference type="InterPro" id="IPR004839">
    <property type="entry name" value="Aminotransferase_I/II_large"/>
</dbReference>
<evidence type="ECO:0000313" key="10">
    <source>
        <dbReference type="EMBL" id="VDB97829.1"/>
    </source>
</evidence>
<gene>
    <name evidence="9" type="ORF">ATX59_03670</name>
    <name evidence="8" type="ORF">GA838_08745</name>
    <name evidence="10" type="ORF">OENI_0741</name>
</gene>
<dbReference type="PROSITE" id="PS00105">
    <property type="entry name" value="AA_TRANSFER_CLASS_1"/>
    <property type="match status" value="1"/>
</dbReference>
<protein>
    <recommendedName>
        <fullName evidence="6">Aminotransferase</fullName>
        <ecNumber evidence="6">2.6.1.-</ecNumber>
    </recommendedName>
</protein>
<reference evidence="8" key="3">
    <citation type="submission" date="2019-10" db="EMBL/GenBank/DDBJ databases">
        <title>Malate fermentation in French cider.</title>
        <authorList>
            <person name="Cousin F.J."/>
            <person name="Medina Fernandez S."/>
            <person name="Misery B."/>
            <person name="Laplace J.-M."/>
            <person name="Cretenet M."/>
        </authorList>
    </citation>
    <scope>NUCLEOTIDE SEQUENCE</scope>
    <source>
        <strain evidence="8">UCMA15129</strain>
    </source>
</reference>